<evidence type="ECO:0000256" key="1">
    <source>
        <dbReference type="ARBA" id="ARBA00004429"/>
    </source>
</evidence>
<keyword evidence="10 11" id="KW-0472">Membrane</keyword>
<feature type="domain" description="PTS EIIB type-2" evidence="12">
    <location>
        <begin position="109"/>
        <end position="204"/>
    </location>
</feature>
<dbReference type="EC" id="2.7.1.69" evidence="14"/>
<proteinExistence type="predicted"/>
<dbReference type="Pfam" id="PF02302">
    <property type="entry name" value="PTS_IIB"/>
    <property type="match status" value="1"/>
</dbReference>
<keyword evidence="6 14" id="KW-0808">Transferase</keyword>
<dbReference type="EMBL" id="FP236843">
    <property type="protein sequence ID" value="CAX60531.1"/>
    <property type="molecule type" value="Genomic_DNA"/>
</dbReference>
<dbReference type="NCBIfam" id="TIGR01427">
    <property type="entry name" value="PTS_IIC_fructo"/>
    <property type="match status" value="1"/>
</dbReference>
<evidence type="ECO:0000313" key="14">
    <source>
        <dbReference type="EMBL" id="CAX60531.1"/>
    </source>
</evidence>
<evidence type="ECO:0000256" key="9">
    <source>
        <dbReference type="ARBA" id="ARBA00022989"/>
    </source>
</evidence>
<feature type="transmembrane region" description="Helical" evidence="11">
    <location>
        <begin position="268"/>
        <end position="294"/>
    </location>
</feature>
<dbReference type="NCBIfam" id="NF007984">
    <property type="entry name" value="PRK10712.1"/>
    <property type="match status" value="1"/>
</dbReference>
<dbReference type="Pfam" id="PF25554">
    <property type="entry name" value="PTS_EIIB_BC_N"/>
    <property type="match status" value="1"/>
</dbReference>
<keyword evidence="9 11" id="KW-1133">Transmembrane helix</keyword>
<comment type="subcellular location">
    <subcellularLocation>
        <location evidence="1">Cell inner membrane</location>
        <topology evidence="1">Multi-pass membrane protein</topology>
    </subcellularLocation>
</comment>
<dbReference type="PANTHER" id="PTHR30505:SF32">
    <property type="entry name" value="PTS SYSTEM FRUCTOSE-SPECIFIC EIIB'BC COMPONENT"/>
    <property type="match status" value="1"/>
</dbReference>
<keyword evidence="4" id="KW-0597">Phosphoprotein</keyword>
<dbReference type="InterPro" id="IPR003501">
    <property type="entry name" value="PTS_EIIB_2/3"/>
</dbReference>
<dbReference type="InterPro" id="IPR036095">
    <property type="entry name" value="PTS_EIIB-like_sf"/>
</dbReference>
<dbReference type="AlphaFoldDB" id="D8MUM4"/>
<sequence>MKTLLIIDSSLGLATGYLAKNITTAAAASKGLTLTDNLADADQVIVAGKNIPADASLDGKAIYLADIEQLLRQPEAVLAKAQTDAKPWHAPAVAATPASAVATKGPKRIVAVTACPTGVAHTFMAAEAIDTEAKKRGWWVKVETRGSVGAGNAITPEEVAEADLVIVAADIEVDLAKFAGKPMYRTSTGLALKKTAQELDKAVAEAKPYQPKGGAQSSSSDDKKEGAGAYRHLLTGVSYMLPMVVAGGLSIALSFAFGITAFKEQGTLAAALMQIGGGSAFALMVPVLAGFIAFSIADRPGLTPGLIGGMLATSINAGFLGGIIAGFIAGYAAKFISSKLKLPQSMEALKPILIIPLVASLITGLLMIYVVGTPVAKIMEGLTHWLANMGTANAILLGAILGGMMCTDMGGPVNKVAYAFGVGLLSSQTYAPMAAIMAAGMVPPLAMGLATLVARRKFNKGQQEGGKAALVLGLCFISEGAIPFAARDPMRVLPCCIIGGALTGAISMAVGAKLMAPHGGLFVLLIPGAITPVIGYLMAIIIGTAVAGLSYAVLKRPEAELAKA</sequence>
<keyword evidence="7" id="KW-0598">Phosphotransferase system</keyword>
<protein>
    <submittedName>
        <fullName evidence="14">PTS system, fructose-specific IIBC component</fullName>
        <ecNumber evidence="14">2.7.1.69</ecNumber>
    </submittedName>
</protein>
<dbReference type="PROSITE" id="PS51099">
    <property type="entry name" value="PTS_EIIB_TYPE_2"/>
    <property type="match status" value="1"/>
</dbReference>
<evidence type="ECO:0000256" key="11">
    <source>
        <dbReference type="SAM" id="Phobius"/>
    </source>
</evidence>
<evidence type="ECO:0000313" key="15">
    <source>
        <dbReference type="Proteomes" id="UP000008793"/>
    </source>
</evidence>
<evidence type="ECO:0000259" key="12">
    <source>
        <dbReference type="PROSITE" id="PS51099"/>
    </source>
</evidence>
<feature type="transmembrane region" description="Helical" evidence="11">
    <location>
        <begin position="466"/>
        <end position="485"/>
    </location>
</feature>
<evidence type="ECO:0000256" key="5">
    <source>
        <dbReference type="ARBA" id="ARBA00022597"/>
    </source>
</evidence>
<dbReference type="GeneID" id="90512976"/>
<dbReference type="GO" id="GO:0005886">
    <property type="term" value="C:plasma membrane"/>
    <property type="evidence" value="ECO:0007669"/>
    <property type="project" value="UniProtKB-SubCell"/>
</dbReference>
<dbReference type="GO" id="GO:0009401">
    <property type="term" value="P:phosphoenolpyruvate-dependent sugar phosphotransferase system"/>
    <property type="evidence" value="ECO:0007669"/>
    <property type="project" value="UniProtKB-KW"/>
</dbReference>
<evidence type="ECO:0000256" key="10">
    <source>
        <dbReference type="ARBA" id="ARBA00023136"/>
    </source>
</evidence>
<reference evidence="14 15" key="1">
    <citation type="journal article" date="2010" name="BMC Genomics">
        <title>Genome comparison of the epiphytic bacteria Erwinia billingiae and E. tasmaniensis with the pear pathogen E. pyrifoliae.</title>
        <authorList>
            <person name="Kube M."/>
            <person name="Migdoll A.M."/>
            <person name="Gehring I."/>
            <person name="Heitmann K."/>
            <person name="Mayer Y."/>
            <person name="Kuhl H."/>
            <person name="Knaust F."/>
            <person name="Geider K."/>
            <person name="Reinhardt R."/>
        </authorList>
    </citation>
    <scope>NUCLEOTIDE SEQUENCE [LARGE SCALE GENOMIC DNA]</scope>
    <source>
        <strain evidence="14 15">Eb661</strain>
    </source>
</reference>
<dbReference type="Gene3D" id="3.40.50.2300">
    <property type="match status" value="1"/>
</dbReference>
<feature type="transmembrane region" description="Helical" evidence="11">
    <location>
        <begin position="352"/>
        <end position="373"/>
    </location>
</feature>
<feature type="transmembrane region" description="Helical" evidence="11">
    <location>
        <begin position="385"/>
        <end position="405"/>
    </location>
</feature>
<dbReference type="Pfam" id="PF02378">
    <property type="entry name" value="PTS_EIIC"/>
    <property type="match status" value="1"/>
</dbReference>
<dbReference type="FunFam" id="3.40.50.2300:FF:000014">
    <property type="entry name" value="PTS system fructose-like transporter subunit IIB"/>
    <property type="match status" value="1"/>
</dbReference>
<dbReference type="HOGENOM" id="CLU_013155_0_0_6"/>
<dbReference type="InterPro" id="IPR013011">
    <property type="entry name" value="PTS_EIIB_2"/>
</dbReference>
<dbReference type="InterPro" id="IPR003353">
    <property type="entry name" value="PTS_IIB_fruc"/>
</dbReference>
<dbReference type="GO" id="GO:0022877">
    <property type="term" value="F:protein-N(PI)-phosphohistidine-fructose phosphotransferase system transporter activity"/>
    <property type="evidence" value="ECO:0007669"/>
    <property type="project" value="InterPro"/>
</dbReference>
<feature type="transmembrane region" description="Helical" evidence="11">
    <location>
        <begin position="491"/>
        <end position="510"/>
    </location>
</feature>
<feature type="transmembrane region" description="Helical" evidence="11">
    <location>
        <begin position="239"/>
        <end position="262"/>
    </location>
</feature>
<dbReference type="SUPFAM" id="SSF52794">
    <property type="entry name" value="PTS system IIB component-like"/>
    <property type="match status" value="2"/>
</dbReference>
<dbReference type="eggNOG" id="COG1445">
    <property type="taxonomic scope" value="Bacteria"/>
</dbReference>
<name>D8MUM4_ERWBE</name>
<dbReference type="eggNOG" id="COG1299">
    <property type="taxonomic scope" value="Bacteria"/>
</dbReference>
<dbReference type="InterPro" id="IPR013014">
    <property type="entry name" value="PTS_EIIC_2"/>
</dbReference>
<keyword evidence="5" id="KW-0762">Sugar transport</keyword>
<dbReference type="GO" id="GO:0090563">
    <property type="term" value="F:protein-phosphocysteine-sugar phosphotransferase activity"/>
    <property type="evidence" value="ECO:0007669"/>
    <property type="project" value="TreeGrafter"/>
</dbReference>
<evidence type="ECO:0000256" key="4">
    <source>
        <dbReference type="ARBA" id="ARBA00022553"/>
    </source>
</evidence>
<dbReference type="PANTHER" id="PTHR30505">
    <property type="entry name" value="FRUCTOSE-LIKE PERMEASE"/>
    <property type="match status" value="1"/>
</dbReference>
<keyword evidence="15" id="KW-1185">Reference proteome</keyword>
<dbReference type="PROSITE" id="PS51104">
    <property type="entry name" value="PTS_EIIC_TYPE_2"/>
    <property type="match status" value="1"/>
</dbReference>
<evidence type="ECO:0000256" key="2">
    <source>
        <dbReference type="ARBA" id="ARBA00022448"/>
    </source>
</evidence>
<feature type="transmembrane region" description="Helical" evidence="11">
    <location>
        <begin position="522"/>
        <end position="554"/>
    </location>
</feature>
<feature type="domain" description="PTS EIIC type-2" evidence="13">
    <location>
        <begin position="229"/>
        <end position="564"/>
    </location>
</feature>
<evidence type="ECO:0000259" key="13">
    <source>
        <dbReference type="PROSITE" id="PS51104"/>
    </source>
</evidence>
<gene>
    <name evidence="14" type="primary">fruA</name>
    <name evidence="14" type="ordered locus">EbC_30000</name>
</gene>
<feature type="transmembrane region" description="Helical" evidence="11">
    <location>
        <begin position="306"/>
        <end position="332"/>
    </location>
</feature>
<dbReference type="STRING" id="634500.EbC_30000"/>
<keyword evidence="3" id="KW-1003">Cell membrane</keyword>
<evidence type="ECO:0000256" key="6">
    <source>
        <dbReference type="ARBA" id="ARBA00022679"/>
    </source>
</evidence>
<dbReference type="InterPro" id="IPR003352">
    <property type="entry name" value="PTS_EIIC"/>
</dbReference>
<organism evidence="15">
    <name type="scientific">Erwinia billingiae (strain Eb661)</name>
    <dbReference type="NCBI Taxonomy" id="634500"/>
    <lineage>
        <taxon>Bacteria</taxon>
        <taxon>Pseudomonadati</taxon>
        <taxon>Pseudomonadota</taxon>
        <taxon>Gammaproteobacteria</taxon>
        <taxon>Enterobacterales</taxon>
        <taxon>Erwiniaceae</taxon>
        <taxon>Erwinia</taxon>
    </lineage>
</organism>
<keyword evidence="8 11" id="KW-0812">Transmembrane</keyword>
<evidence type="ECO:0000256" key="8">
    <source>
        <dbReference type="ARBA" id="ARBA00022692"/>
    </source>
</evidence>
<dbReference type="GO" id="GO:0005351">
    <property type="term" value="F:carbohydrate:proton symporter activity"/>
    <property type="evidence" value="ECO:0007669"/>
    <property type="project" value="InterPro"/>
</dbReference>
<evidence type="ECO:0000256" key="7">
    <source>
        <dbReference type="ARBA" id="ARBA00022683"/>
    </source>
</evidence>
<dbReference type="InterPro" id="IPR050864">
    <property type="entry name" value="Bacterial_PTS_Sugar_Transport"/>
</dbReference>
<accession>D8MUM4</accession>
<dbReference type="Proteomes" id="UP000008793">
    <property type="component" value="Chromosome"/>
</dbReference>
<dbReference type="InterPro" id="IPR006327">
    <property type="entry name" value="PTS_IIC_fruc"/>
</dbReference>
<dbReference type="CDD" id="cd05569">
    <property type="entry name" value="PTS_IIB_fructose"/>
    <property type="match status" value="1"/>
</dbReference>
<dbReference type="eggNOG" id="COG3925">
    <property type="taxonomic scope" value="Bacteria"/>
</dbReference>
<evidence type="ECO:0000256" key="3">
    <source>
        <dbReference type="ARBA" id="ARBA00022475"/>
    </source>
</evidence>
<dbReference type="KEGG" id="ebi:EbC_30000"/>
<keyword evidence="2" id="KW-0813">Transport</keyword>
<dbReference type="RefSeq" id="WP_013203016.1">
    <property type="nucleotide sequence ID" value="NC_014306.1"/>
</dbReference>
<dbReference type="NCBIfam" id="TIGR00829">
    <property type="entry name" value="FRU"/>
    <property type="match status" value="1"/>
</dbReference>